<feature type="compositionally biased region" description="Low complexity" evidence="1">
    <location>
        <begin position="50"/>
        <end position="63"/>
    </location>
</feature>
<protein>
    <submittedName>
        <fullName evidence="2">Uncharacterized protein</fullName>
    </submittedName>
</protein>
<feature type="compositionally biased region" description="Low complexity" evidence="1">
    <location>
        <begin position="23"/>
        <end position="41"/>
    </location>
</feature>
<name>A0A448WWS4_9PLAT</name>
<accession>A0A448WWS4</accession>
<comment type="caution">
    <text evidence="2">The sequence shown here is derived from an EMBL/GenBank/DDBJ whole genome shotgun (WGS) entry which is preliminary data.</text>
</comment>
<evidence type="ECO:0000256" key="1">
    <source>
        <dbReference type="SAM" id="MobiDB-lite"/>
    </source>
</evidence>
<dbReference type="Proteomes" id="UP000784294">
    <property type="component" value="Unassembled WGS sequence"/>
</dbReference>
<feature type="compositionally biased region" description="Polar residues" evidence="1">
    <location>
        <begin position="112"/>
        <end position="122"/>
    </location>
</feature>
<sequence length="134" mass="13386">MIRAGQSVSYSQIHYSGSGMQKGSGVSHFFGSASSGATGSPGPSGPGPSSPSSLGAELAGLSFTTVGGAGVRHSHPPGGIATSTAAEPTEPSAGNPYPQQQSVRRNLPLKLANSSKTRSSGVKTKRSGLFSRLT</sequence>
<feature type="region of interest" description="Disordered" evidence="1">
    <location>
        <begin position="15"/>
        <end position="134"/>
    </location>
</feature>
<keyword evidence="3" id="KW-1185">Reference proteome</keyword>
<dbReference type="EMBL" id="CAAALY010054845">
    <property type="protein sequence ID" value="VEL22135.1"/>
    <property type="molecule type" value="Genomic_DNA"/>
</dbReference>
<evidence type="ECO:0000313" key="2">
    <source>
        <dbReference type="EMBL" id="VEL22135.1"/>
    </source>
</evidence>
<gene>
    <name evidence="2" type="ORF">PXEA_LOCUS15575</name>
</gene>
<reference evidence="2" key="1">
    <citation type="submission" date="2018-11" db="EMBL/GenBank/DDBJ databases">
        <authorList>
            <consortium name="Pathogen Informatics"/>
        </authorList>
    </citation>
    <scope>NUCLEOTIDE SEQUENCE</scope>
</reference>
<evidence type="ECO:0000313" key="3">
    <source>
        <dbReference type="Proteomes" id="UP000784294"/>
    </source>
</evidence>
<proteinExistence type="predicted"/>
<dbReference type="AlphaFoldDB" id="A0A448WWS4"/>
<organism evidence="2 3">
    <name type="scientific">Protopolystoma xenopodis</name>
    <dbReference type="NCBI Taxonomy" id="117903"/>
    <lineage>
        <taxon>Eukaryota</taxon>
        <taxon>Metazoa</taxon>
        <taxon>Spiralia</taxon>
        <taxon>Lophotrochozoa</taxon>
        <taxon>Platyhelminthes</taxon>
        <taxon>Monogenea</taxon>
        <taxon>Polyopisthocotylea</taxon>
        <taxon>Polystomatidea</taxon>
        <taxon>Polystomatidae</taxon>
        <taxon>Protopolystoma</taxon>
    </lineage>
</organism>